<accession>L1KHM1</accession>
<dbReference type="Proteomes" id="UP000010411">
    <property type="component" value="Unassembled WGS sequence"/>
</dbReference>
<evidence type="ECO:0000256" key="1">
    <source>
        <dbReference type="SAM" id="MobiDB-lite"/>
    </source>
</evidence>
<dbReference type="EMBL" id="AEJC01000677">
    <property type="protein sequence ID" value="EKX60097.1"/>
    <property type="molecule type" value="Genomic_DNA"/>
</dbReference>
<comment type="caution">
    <text evidence="2">The sequence shown here is derived from an EMBL/GenBank/DDBJ whole genome shotgun (WGS) entry which is preliminary data.</text>
</comment>
<gene>
    <name evidence="2" type="ORF">STRIP9103_06465</name>
</gene>
<feature type="region of interest" description="Disordered" evidence="1">
    <location>
        <begin position="46"/>
        <end position="74"/>
    </location>
</feature>
<sequence>MTQHRAEGEYRDIPTEPFLEEEIDAPMERWNAVPVVFKDRTGRDTEPEVFFAPGRGARAPCPRPRPTRTTSRRR</sequence>
<protein>
    <submittedName>
        <fullName evidence="2">Uncharacterized protein</fullName>
    </submittedName>
</protein>
<name>L1KHM1_9ACTN</name>
<keyword evidence="3" id="KW-1185">Reference proteome</keyword>
<reference evidence="2 3" key="1">
    <citation type="submission" date="2012-11" db="EMBL/GenBank/DDBJ databases">
        <authorList>
            <person name="Huguet-Tapia J.C."/>
            <person name="Durkin A.S."/>
            <person name="Pettis G.S."/>
            <person name="Badger J.H."/>
        </authorList>
    </citation>
    <scope>NUCLEOTIDE SEQUENCE [LARGE SCALE GENOMIC DNA]</scope>
    <source>
        <strain evidence="2 3">91-03</strain>
    </source>
</reference>
<evidence type="ECO:0000313" key="3">
    <source>
        <dbReference type="Proteomes" id="UP000010411"/>
    </source>
</evidence>
<evidence type="ECO:0000313" key="2">
    <source>
        <dbReference type="EMBL" id="EKX60097.1"/>
    </source>
</evidence>
<dbReference type="AlphaFoldDB" id="L1KHM1"/>
<proteinExistence type="predicted"/>
<organism evidence="2 3">
    <name type="scientific">Streptomyces ipomoeae 91-03</name>
    <dbReference type="NCBI Taxonomy" id="698759"/>
    <lineage>
        <taxon>Bacteria</taxon>
        <taxon>Bacillati</taxon>
        <taxon>Actinomycetota</taxon>
        <taxon>Actinomycetes</taxon>
        <taxon>Kitasatosporales</taxon>
        <taxon>Streptomycetaceae</taxon>
        <taxon>Streptomyces</taxon>
    </lineage>
</organism>